<feature type="compositionally biased region" description="Basic and acidic residues" evidence="1">
    <location>
        <begin position="70"/>
        <end position="89"/>
    </location>
</feature>
<dbReference type="InParanoid" id="A0A0C3BGE2"/>
<evidence type="ECO:0000256" key="1">
    <source>
        <dbReference type="SAM" id="MobiDB-lite"/>
    </source>
</evidence>
<dbReference type="Proteomes" id="UP000054166">
    <property type="component" value="Unassembled WGS sequence"/>
</dbReference>
<feature type="region of interest" description="Disordered" evidence="1">
    <location>
        <begin position="34"/>
        <end position="127"/>
    </location>
</feature>
<evidence type="ECO:0000313" key="3">
    <source>
        <dbReference type="Proteomes" id="UP000054166"/>
    </source>
</evidence>
<reference evidence="3" key="2">
    <citation type="submission" date="2015-01" db="EMBL/GenBank/DDBJ databases">
        <title>Evolutionary Origins and Diversification of the Mycorrhizal Mutualists.</title>
        <authorList>
            <consortium name="DOE Joint Genome Institute"/>
            <consortium name="Mycorrhizal Genomics Consortium"/>
            <person name="Kohler A."/>
            <person name="Kuo A."/>
            <person name="Nagy L.G."/>
            <person name="Floudas D."/>
            <person name="Copeland A."/>
            <person name="Barry K.W."/>
            <person name="Cichocki N."/>
            <person name="Veneault-Fourrey C."/>
            <person name="LaButti K."/>
            <person name="Lindquist E.A."/>
            <person name="Lipzen A."/>
            <person name="Lundell T."/>
            <person name="Morin E."/>
            <person name="Murat C."/>
            <person name="Riley R."/>
            <person name="Ohm R."/>
            <person name="Sun H."/>
            <person name="Tunlid A."/>
            <person name="Henrissat B."/>
            <person name="Grigoriev I.V."/>
            <person name="Hibbett D.S."/>
            <person name="Martin F."/>
        </authorList>
    </citation>
    <scope>NUCLEOTIDE SEQUENCE [LARGE SCALE GENOMIC DNA]</scope>
    <source>
        <strain evidence="3">F 1598</strain>
    </source>
</reference>
<dbReference type="AlphaFoldDB" id="A0A0C3BGE2"/>
<dbReference type="OrthoDB" id="3060478at2759"/>
<accession>A0A0C3BGE2</accession>
<dbReference type="EMBL" id="KN832985">
    <property type="protein sequence ID" value="KIM85358.1"/>
    <property type="molecule type" value="Genomic_DNA"/>
</dbReference>
<proteinExistence type="predicted"/>
<sequence length="127" mass="14340">MYQQGKIGVKCLGLQCVGFNHGLYDVLLQARSESVGSTMSGPADAQMEQPRKRKRDTRSESTQWSKRARTHESERRQLDLKEDEARFEEKDEVNEEESEEEVSGDEASEDSECAASGSENSEKEYGD</sequence>
<gene>
    <name evidence="2" type="ORF">PILCRDRAFT_817364</name>
</gene>
<name>A0A0C3BGE2_PILCF</name>
<keyword evidence="3" id="KW-1185">Reference proteome</keyword>
<organism evidence="2 3">
    <name type="scientific">Piloderma croceum (strain F 1598)</name>
    <dbReference type="NCBI Taxonomy" id="765440"/>
    <lineage>
        <taxon>Eukaryota</taxon>
        <taxon>Fungi</taxon>
        <taxon>Dikarya</taxon>
        <taxon>Basidiomycota</taxon>
        <taxon>Agaricomycotina</taxon>
        <taxon>Agaricomycetes</taxon>
        <taxon>Agaricomycetidae</taxon>
        <taxon>Atheliales</taxon>
        <taxon>Atheliaceae</taxon>
        <taxon>Piloderma</taxon>
    </lineage>
</organism>
<protein>
    <submittedName>
        <fullName evidence="2">Uncharacterized protein</fullName>
    </submittedName>
</protein>
<reference evidence="2 3" key="1">
    <citation type="submission" date="2014-04" db="EMBL/GenBank/DDBJ databases">
        <authorList>
            <consortium name="DOE Joint Genome Institute"/>
            <person name="Kuo A."/>
            <person name="Tarkka M."/>
            <person name="Buscot F."/>
            <person name="Kohler A."/>
            <person name="Nagy L.G."/>
            <person name="Floudas D."/>
            <person name="Copeland A."/>
            <person name="Barry K.W."/>
            <person name="Cichocki N."/>
            <person name="Veneault-Fourrey C."/>
            <person name="LaButti K."/>
            <person name="Lindquist E.A."/>
            <person name="Lipzen A."/>
            <person name="Lundell T."/>
            <person name="Morin E."/>
            <person name="Murat C."/>
            <person name="Sun H."/>
            <person name="Tunlid A."/>
            <person name="Henrissat B."/>
            <person name="Grigoriev I.V."/>
            <person name="Hibbett D.S."/>
            <person name="Martin F."/>
            <person name="Nordberg H.P."/>
            <person name="Cantor M.N."/>
            <person name="Hua S.X."/>
        </authorList>
    </citation>
    <scope>NUCLEOTIDE SEQUENCE [LARGE SCALE GENOMIC DNA]</scope>
    <source>
        <strain evidence="2 3">F 1598</strain>
    </source>
</reference>
<feature type="compositionally biased region" description="Acidic residues" evidence="1">
    <location>
        <begin position="90"/>
        <end position="112"/>
    </location>
</feature>
<dbReference type="HOGENOM" id="CLU_1971350_0_0_1"/>
<evidence type="ECO:0000313" key="2">
    <source>
        <dbReference type="EMBL" id="KIM85358.1"/>
    </source>
</evidence>